<dbReference type="SUPFAM" id="SSF56112">
    <property type="entry name" value="Protein kinase-like (PK-like)"/>
    <property type="match status" value="1"/>
</dbReference>
<proteinExistence type="predicted"/>
<sequence length="281" mass="32413">MEEKIINIQDYELSGGGKFGESYIKRDNPNILLKLYPTELEQMGLDEFDRAWKVYKTGLPCPEPGELVRTSDGSLGILFKRIIGKKSFARALSERPEMLEKLAFEFAETCKLLHSTTPAEGTFPTAKFQYTQEIMDDPFLTPEEKNALERFIYSLPDASTAVHGDLHHGNIIFTEDGHKYLIDLSEFCTGTPWFDMGIIYRQTRQIPEEMEMELYHMDKKLSTAFWNEFIRNYFGQDVSIKEVEEQALVYAYLRILVLERLLGKPSLQIRPEVHKLIGLAP</sequence>
<gene>
    <name evidence="2" type="ORF">SAMN05661053_1949</name>
</gene>
<dbReference type="Proteomes" id="UP000255423">
    <property type="component" value="Unassembled WGS sequence"/>
</dbReference>
<dbReference type="EMBL" id="UHJL01000002">
    <property type="protein sequence ID" value="SUQ24543.1"/>
    <property type="molecule type" value="Genomic_DNA"/>
</dbReference>
<organism evidence="2 3">
    <name type="scientific">Fibrobacter succinogenes</name>
    <name type="common">Bacteroides succinogenes</name>
    <dbReference type="NCBI Taxonomy" id="833"/>
    <lineage>
        <taxon>Bacteria</taxon>
        <taxon>Pseudomonadati</taxon>
        <taxon>Fibrobacterota</taxon>
        <taxon>Fibrobacteria</taxon>
        <taxon>Fibrobacterales</taxon>
        <taxon>Fibrobacteraceae</taxon>
        <taxon>Fibrobacter</taxon>
    </lineage>
</organism>
<dbReference type="Pfam" id="PF01636">
    <property type="entry name" value="APH"/>
    <property type="match status" value="1"/>
</dbReference>
<evidence type="ECO:0000313" key="3">
    <source>
        <dbReference type="Proteomes" id="UP000255423"/>
    </source>
</evidence>
<dbReference type="AlphaFoldDB" id="A0A380S6B9"/>
<name>A0A380S6B9_FIBSU</name>
<dbReference type="RefSeq" id="WP_109573002.1">
    <property type="nucleotide sequence ID" value="NZ_UHJL01000002.1"/>
</dbReference>
<protein>
    <submittedName>
        <fullName evidence="2">TIGR02172 family protein</fullName>
    </submittedName>
</protein>
<reference evidence="2 3" key="1">
    <citation type="submission" date="2017-08" db="EMBL/GenBank/DDBJ databases">
        <authorList>
            <person name="de Groot N.N."/>
        </authorList>
    </citation>
    <scope>NUCLEOTIDE SEQUENCE [LARGE SCALE GENOMIC DNA]</scope>
    <source>
        <strain evidence="2 3">HM2</strain>
    </source>
</reference>
<feature type="domain" description="Aminoglycoside phosphotransferase" evidence="1">
    <location>
        <begin position="26"/>
        <end position="203"/>
    </location>
</feature>
<dbReference type="Gene3D" id="3.90.1200.10">
    <property type="match status" value="1"/>
</dbReference>
<evidence type="ECO:0000259" key="1">
    <source>
        <dbReference type="Pfam" id="PF01636"/>
    </source>
</evidence>
<dbReference type="InterPro" id="IPR002575">
    <property type="entry name" value="Aminoglycoside_PTrfase"/>
</dbReference>
<dbReference type="InterPro" id="IPR011009">
    <property type="entry name" value="Kinase-like_dom_sf"/>
</dbReference>
<accession>A0A380S6B9</accession>
<evidence type="ECO:0000313" key="2">
    <source>
        <dbReference type="EMBL" id="SUQ24543.1"/>
    </source>
</evidence>